<protein>
    <submittedName>
        <fullName evidence="3">Uncharacterized protein</fullName>
    </submittedName>
</protein>
<comment type="caution">
    <text evidence="3">The sequence shown here is derived from an EMBL/GenBank/DDBJ whole genome shotgun (WGS) entry which is preliminary data.</text>
</comment>
<evidence type="ECO:0000256" key="1">
    <source>
        <dbReference type="SAM" id="MobiDB-lite"/>
    </source>
</evidence>
<gene>
    <name evidence="3" type="ORF">FOZ62_024159</name>
</gene>
<sequence>MKPFFVVSTVFCISVTLAILEGDSEANDIDPRIVQDDTVRSGFSSHDAIGAIVSYDDSVLRPPAASDGQLSVKSGERGSPDKLGVHGGGEVPDELLTCIYCKECISSIFGIIVDPVCWRYVSECGGGLTCACCSEIIE</sequence>
<evidence type="ECO:0000313" key="4">
    <source>
        <dbReference type="Proteomes" id="UP000574390"/>
    </source>
</evidence>
<evidence type="ECO:0000313" key="3">
    <source>
        <dbReference type="EMBL" id="KAF4751486.1"/>
    </source>
</evidence>
<keyword evidence="2" id="KW-0732">Signal</keyword>
<dbReference type="Proteomes" id="UP000574390">
    <property type="component" value="Unassembled WGS sequence"/>
</dbReference>
<organism evidence="3 4">
    <name type="scientific">Perkinsus olseni</name>
    <name type="common">Perkinsus atlanticus</name>
    <dbReference type="NCBI Taxonomy" id="32597"/>
    <lineage>
        <taxon>Eukaryota</taxon>
        <taxon>Sar</taxon>
        <taxon>Alveolata</taxon>
        <taxon>Perkinsozoa</taxon>
        <taxon>Perkinsea</taxon>
        <taxon>Perkinsida</taxon>
        <taxon>Perkinsidae</taxon>
        <taxon>Perkinsus</taxon>
    </lineage>
</organism>
<reference evidence="3 4" key="1">
    <citation type="submission" date="2020-04" db="EMBL/GenBank/DDBJ databases">
        <title>Perkinsus olseni comparative genomics.</title>
        <authorList>
            <person name="Bogema D.R."/>
        </authorList>
    </citation>
    <scope>NUCLEOTIDE SEQUENCE [LARGE SCALE GENOMIC DNA]</scope>
    <source>
        <strain evidence="3">ATCC PRA-205</strain>
    </source>
</reference>
<evidence type="ECO:0000256" key="2">
    <source>
        <dbReference type="SAM" id="SignalP"/>
    </source>
</evidence>
<accession>A0A7J6U3Y6</accession>
<name>A0A7J6U3Y6_PEROL</name>
<feature type="chain" id="PRO_5029480634" evidence="2">
    <location>
        <begin position="27"/>
        <end position="138"/>
    </location>
</feature>
<proteinExistence type="predicted"/>
<dbReference type="AlphaFoldDB" id="A0A7J6U3Y6"/>
<feature type="region of interest" description="Disordered" evidence="1">
    <location>
        <begin position="65"/>
        <end position="86"/>
    </location>
</feature>
<feature type="signal peptide" evidence="2">
    <location>
        <begin position="1"/>
        <end position="26"/>
    </location>
</feature>
<feature type="compositionally biased region" description="Basic and acidic residues" evidence="1">
    <location>
        <begin position="74"/>
        <end position="84"/>
    </location>
</feature>
<dbReference type="EMBL" id="JABANM010003080">
    <property type="protein sequence ID" value="KAF4751486.1"/>
    <property type="molecule type" value="Genomic_DNA"/>
</dbReference>